<comment type="caution">
    <text evidence="1">The sequence shown here is derived from an EMBL/GenBank/DDBJ whole genome shotgun (WGS) entry which is preliminary data.</text>
</comment>
<dbReference type="EMBL" id="JAENHL010000007">
    <property type="protein sequence ID" value="MBK1867567.1"/>
    <property type="molecule type" value="Genomic_DNA"/>
</dbReference>
<dbReference type="Proteomes" id="UP000616151">
    <property type="component" value="Unassembled WGS sequence"/>
</dbReference>
<evidence type="ECO:0000313" key="1">
    <source>
        <dbReference type="EMBL" id="MBK1867567.1"/>
    </source>
</evidence>
<keyword evidence="2" id="KW-1185">Reference proteome</keyword>
<name>A0ACC5R4G3_9HYPH</name>
<organism evidence="1 2">
    <name type="scientific">Taklimakanibacter albus</name>
    <dbReference type="NCBI Taxonomy" id="2800327"/>
    <lineage>
        <taxon>Bacteria</taxon>
        <taxon>Pseudomonadati</taxon>
        <taxon>Pseudomonadota</taxon>
        <taxon>Alphaproteobacteria</taxon>
        <taxon>Hyphomicrobiales</taxon>
        <taxon>Aestuariivirgaceae</taxon>
        <taxon>Taklimakanibacter</taxon>
    </lineage>
</organism>
<proteinExistence type="predicted"/>
<protein>
    <submittedName>
        <fullName evidence="1">DUF4297 domain-containing protein</fullName>
    </submittedName>
</protein>
<sequence>MNFGPGHTLDTSDPGDDVALRFLYQHCYAAINAIRLLTKATDVEEIICENHEDILVKHYNGDFIAIQVKSRATDQDHFKANENTIVSALCRFCALDKKFPNTFASFEIVTNHSFWINIEDQRNLPWLLREAQTRQSLKGLKTEHPLRQLTEKLCSTSNCNTSEVFSTLKKILLNGHGTDIASIRHNVRDALAECPGIGNLPFSCVCRIAESLIGLARDASTRLLSGPITDLYAAGTHFSEVSVDQRLEGKRIRKVQVTNIIDDLKNRHLTFENLDISHLLVADDFPSTLRTMVEKMARGGVEALRVLDMEDLVHSLEALLLRWTNQYGHEEATSRYRNVLRIVQSEAVEAQVIAEKTGAPYGSKMYSDLRRRLNDRCNEDPDQIYRCRPEHLMGAAGVLTEKCKTWWSPQFTPVGDKR</sequence>
<reference evidence="1" key="1">
    <citation type="submission" date="2021-01" db="EMBL/GenBank/DDBJ databases">
        <authorList>
            <person name="Sun Q."/>
        </authorList>
    </citation>
    <scope>NUCLEOTIDE SEQUENCE</scope>
    <source>
        <strain evidence="1">YIM B02566</strain>
    </source>
</reference>
<gene>
    <name evidence="1" type="ORF">JHL16_14510</name>
</gene>
<evidence type="ECO:0000313" key="2">
    <source>
        <dbReference type="Proteomes" id="UP000616151"/>
    </source>
</evidence>
<accession>A0ACC5R4G3</accession>